<keyword evidence="1" id="KW-0812">Transmembrane</keyword>
<evidence type="ECO:0000256" key="1">
    <source>
        <dbReference type="SAM" id="Phobius"/>
    </source>
</evidence>
<dbReference type="RefSeq" id="WP_141422582.1">
    <property type="nucleotide sequence ID" value="NZ_VIAR01000014.1"/>
</dbReference>
<feature type="transmembrane region" description="Helical" evidence="1">
    <location>
        <begin position="12"/>
        <end position="38"/>
    </location>
</feature>
<gene>
    <name evidence="2" type="ORF">FKR84_12110</name>
</gene>
<keyword evidence="1" id="KW-1133">Transmembrane helix</keyword>
<evidence type="ECO:0000313" key="3">
    <source>
        <dbReference type="Proteomes" id="UP000317169"/>
    </source>
</evidence>
<organism evidence="2 3">
    <name type="scientific">Haloflavibacter putidus</name>
    <dbReference type="NCBI Taxonomy" id="2576776"/>
    <lineage>
        <taxon>Bacteria</taxon>
        <taxon>Pseudomonadati</taxon>
        <taxon>Bacteroidota</taxon>
        <taxon>Flavobacteriia</taxon>
        <taxon>Flavobacteriales</taxon>
        <taxon>Flavobacteriaceae</taxon>
        <taxon>Haloflavibacter</taxon>
    </lineage>
</organism>
<comment type="caution">
    <text evidence="2">The sequence shown here is derived from an EMBL/GenBank/DDBJ whole genome shotgun (WGS) entry which is preliminary data.</text>
</comment>
<dbReference type="AlphaFoldDB" id="A0A507ZBT7"/>
<reference evidence="2 3" key="1">
    <citation type="submission" date="2019-06" db="EMBL/GenBank/DDBJ databases">
        <title>Flavibacter putida gen. nov., sp. nov., a novel marine bacterium of the family Flavobacteriaceae isolated from coastal seawater.</title>
        <authorList>
            <person name="Feng X."/>
        </authorList>
    </citation>
    <scope>NUCLEOTIDE SEQUENCE [LARGE SCALE GENOMIC DNA]</scope>
    <source>
        <strain evidence="2 3">PLHSN227</strain>
    </source>
</reference>
<dbReference type="OrthoDB" id="5471072at2"/>
<accession>A0A507ZBT7</accession>
<dbReference type="Proteomes" id="UP000317169">
    <property type="component" value="Unassembled WGS sequence"/>
</dbReference>
<sequence>MKPEMLPKQPSLFASYLHVSKWLLVSQGLFIAESLIYWGQLQQAEMQNSVFWIGFWWSCFLFAFLHIFLVFMDSWSRFQNYKRIKDQLYLYGFKPKIANNYTSSKCQRHALSIACKELGLQKEAKRFLQLRGIKWYHFIPQFMVEDPLFIFKKQFWNRTFLEKYYAPKFCYQTIYATSLY</sequence>
<name>A0A507ZBT7_9FLAO</name>
<protein>
    <submittedName>
        <fullName evidence="2">Uncharacterized protein</fullName>
    </submittedName>
</protein>
<proteinExistence type="predicted"/>
<feature type="transmembrane region" description="Helical" evidence="1">
    <location>
        <begin position="50"/>
        <end position="72"/>
    </location>
</feature>
<keyword evidence="3" id="KW-1185">Reference proteome</keyword>
<evidence type="ECO:0000313" key="2">
    <source>
        <dbReference type="EMBL" id="TQD34377.1"/>
    </source>
</evidence>
<keyword evidence="1" id="KW-0472">Membrane</keyword>
<dbReference type="EMBL" id="VIAR01000014">
    <property type="protein sequence ID" value="TQD34377.1"/>
    <property type="molecule type" value="Genomic_DNA"/>
</dbReference>